<dbReference type="InterPro" id="IPR000859">
    <property type="entry name" value="CUB_dom"/>
</dbReference>
<name>A0ABQ9FIP3_TEGGR</name>
<keyword evidence="1" id="KW-1015">Disulfide bond</keyword>
<dbReference type="InterPro" id="IPR035914">
    <property type="entry name" value="Sperma_CUB_dom_sf"/>
</dbReference>
<dbReference type="Pfam" id="PF00431">
    <property type="entry name" value="CUB"/>
    <property type="match status" value="1"/>
</dbReference>
<feature type="chain" id="PRO_5045757169" description="CUB domain-containing protein" evidence="3">
    <location>
        <begin position="24"/>
        <end position="357"/>
    </location>
</feature>
<sequence>MESNISFLSIILFISTTLKLATGTISIQSGTFCSICTHPDKTGCRNPYYTSYNFQSKDYEDIRSQDSRYYENGRRCIVSIKARPNHQIQLIITELSLDSRARIENGRPVLCHDSLKLYNGPTVDNARLFPGIPPTGICGKLETGSELGDLTVFKTTQNELTILFETDNIRDELTGFQIQITQNYRANPGNLYPTGGNPGGWNDGTFNEFQMNWDDQVVIPGGEVPGGDGTDFDKDKNGISCYECNFCPVEPYDPVQQGGNTKTGCHTCSKEWDNEYQQAQRKCYSYTQYYYKLEQLKFGGSDTVESYTGCKQFINNFGRRVNYCFCNENNCNKGNNQVLSPVLFICGIVIFILEFLS</sequence>
<feature type="signal peptide" evidence="3">
    <location>
        <begin position="1"/>
        <end position="23"/>
    </location>
</feature>
<evidence type="ECO:0000256" key="3">
    <source>
        <dbReference type="SAM" id="SignalP"/>
    </source>
</evidence>
<keyword evidence="6" id="KW-1185">Reference proteome</keyword>
<dbReference type="EMBL" id="JARBDR010000337">
    <property type="protein sequence ID" value="KAJ8315807.1"/>
    <property type="molecule type" value="Genomic_DNA"/>
</dbReference>
<protein>
    <recommendedName>
        <fullName evidence="4">CUB domain-containing protein</fullName>
    </recommendedName>
</protein>
<dbReference type="PROSITE" id="PS01180">
    <property type="entry name" value="CUB"/>
    <property type="match status" value="1"/>
</dbReference>
<dbReference type="SUPFAM" id="SSF49854">
    <property type="entry name" value="Spermadhesin, CUB domain"/>
    <property type="match status" value="1"/>
</dbReference>
<dbReference type="SMART" id="SM00042">
    <property type="entry name" value="CUB"/>
    <property type="match status" value="1"/>
</dbReference>
<proteinExistence type="predicted"/>
<evidence type="ECO:0000256" key="1">
    <source>
        <dbReference type="ARBA" id="ARBA00023157"/>
    </source>
</evidence>
<dbReference type="Proteomes" id="UP001217089">
    <property type="component" value="Unassembled WGS sequence"/>
</dbReference>
<organism evidence="5 6">
    <name type="scientific">Tegillarca granosa</name>
    <name type="common">Malaysian cockle</name>
    <name type="synonym">Anadara granosa</name>
    <dbReference type="NCBI Taxonomy" id="220873"/>
    <lineage>
        <taxon>Eukaryota</taxon>
        <taxon>Metazoa</taxon>
        <taxon>Spiralia</taxon>
        <taxon>Lophotrochozoa</taxon>
        <taxon>Mollusca</taxon>
        <taxon>Bivalvia</taxon>
        <taxon>Autobranchia</taxon>
        <taxon>Pteriomorphia</taxon>
        <taxon>Arcoida</taxon>
        <taxon>Arcoidea</taxon>
        <taxon>Arcidae</taxon>
        <taxon>Tegillarca</taxon>
    </lineage>
</organism>
<comment type="caution">
    <text evidence="5">The sequence shown here is derived from an EMBL/GenBank/DDBJ whole genome shotgun (WGS) entry which is preliminary data.</text>
</comment>
<evidence type="ECO:0000313" key="5">
    <source>
        <dbReference type="EMBL" id="KAJ8315807.1"/>
    </source>
</evidence>
<evidence type="ECO:0000256" key="2">
    <source>
        <dbReference type="PROSITE-ProRule" id="PRU00059"/>
    </source>
</evidence>
<accession>A0ABQ9FIP3</accession>
<comment type="caution">
    <text evidence="2">Lacks conserved residue(s) required for the propagation of feature annotation.</text>
</comment>
<evidence type="ECO:0000259" key="4">
    <source>
        <dbReference type="PROSITE" id="PS01180"/>
    </source>
</evidence>
<gene>
    <name evidence="5" type="ORF">KUTeg_007957</name>
</gene>
<feature type="domain" description="CUB" evidence="4">
    <location>
        <begin position="36"/>
        <end position="183"/>
    </location>
</feature>
<reference evidence="5 6" key="1">
    <citation type="submission" date="2022-12" db="EMBL/GenBank/DDBJ databases">
        <title>Chromosome-level genome of Tegillarca granosa.</title>
        <authorList>
            <person name="Kim J."/>
        </authorList>
    </citation>
    <scope>NUCLEOTIDE SEQUENCE [LARGE SCALE GENOMIC DNA]</scope>
    <source>
        <strain evidence="5">Teg-2019</strain>
        <tissue evidence="5">Adductor muscle</tissue>
    </source>
</reference>
<keyword evidence="3" id="KW-0732">Signal</keyword>
<evidence type="ECO:0000313" key="6">
    <source>
        <dbReference type="Proteomes" id="UP001217089"/>
    </source>
</evidence>
<dbReference type="Gene3D" id="2.60.120.290">
    <property type="entry name" value="Spermadhesin, CUB domain"/>
    <property type="match status" value="1"/>
</dbReference>